<dbReference type="PANTHER" id="PTHR11740:SF39">
    <property type="entry name" value="CASEIN KINASE II SUBUNIT BETA"/>
    <property type="match status" value="1"/>
</dbReference>
<dbReference type="GO" id="GO:0034456">
    <property type="term" value="C:UTP-C complex"/>
    <property type="evidence" value="ECO:0007669"/>
    <property type="project" value="TreeGrafter"/>
</dbReference>
<dbReference type="InterPro" id="IPR000704">
    <property type="entry name" value="Casein_kinase_II_reg-sub"/>
</dbReference>
<dbReference type="InterPro" id="IPR002088">
    <property type="entry name" value="Prenyl_trans_a"/>
</dbReference>
<organism evidence="9 10">
    <name type="scientific">Smittium simulii</name>
    <dbReference type="NCBI Taxonomy" id="133385"/>
    <lineage>
        <taxon>Eukaryota</taxon>
        <taxon>Fungi</taxon>
        <taxon>Fungi incertae sedis</taxon>
        <taxon>Zoopagomycota</taxon>
        <taxon>Kickxellomycotina</taxon>
        <taxon>Harpellomycetes</taxon>
        <taxon>Harpellales</taxon>
        <taxon>Legeriomycetaceae</taxon>
        <taxon>Smittium</taxon>
    </lineage>
</organism>
<dbReference type="FunFam" id="2.20.25.20:FF:000001">
    <property type="entry name" value="Casein kinase II subunit beta"/>
    <property type="match status" value="1"/>
</dbReference>
<gene>
    <name evidence="9" type="ORF">BB561_004191</name>
</gene>
<dbReference type="Proteomes" id="UP000245383">
    <property type="component" value="Unassembled WGS sequence"/>
</dbReference>
<dbReference type="GO" id="GO:0019887">
    <property type="term" value="F:protein kinase regulator activity"/>
    <property type="evidence" value="ECO:0007669"/>
    <property type="project" value="InterPro"/>
</dbReference>
<dbReference type="EMBL" id="MBFR01000184">
    <property type="protein sequence ID" value="PVU91841.1"/>
    <property type="molecule type" value="Genomic_DNA"/>
</dbReference>
<dbReference type="PRINTS" id="PR00472">
    <property type="entry name" value="CASNKINASEII"/>
</dbReference>
<dbReference type="Pfam" id="PF01214">
    <property type="entry name" value="CK_II_beta"/>
    <property type="match status" value="1"/>
</dbReference>
<dbReference type="STRING" id="133385.A0A2T9YHN4"/>
<dbReference type="FunFam" id="1.25.40.120:FF:000035">
    <property type="entry name" value="Geranylgeranyl transferase type-2 subunit alpha"/>
    <property type="match status" value="1"/>
</dbReference>
<evidence type="ECO:0000313" key="10">
    <source>
        <dbReference type="Proteomes" id="UP000245383"/>
    </source>
</evidence>
<keyword evidence="3" id="KW-0637">Prenyltransferase</keyword>
<dbReference type="OrthoDB" id="1658at2759"/>
<dbReference type="GO" id="GO:0004663">
    <property type="term" value="F:Rab geranylgeranyltransferase activity"/>
    <property type="evidence" value="ECO:0007669"/>
    <property type="project" value="UniProtKB-EC"/>
</dbReference>
<evidence type="ECO:0000256" key="7">
    <source>
        <dbReference type="ARBA" id="ARBA00047658"/>
    </source>
</evidence>
<name>A0A2T9YHN4_9FUNG</name>
<evidence type="ECO:0000256" key="6">
    <source>
        <dbReference type="ARBA" id="ARBA00045899"/>
    </source>
</evidence>
<dbReference type="InterPro" id="IPR016149">
    <property type="entry name" value="Casein_kin_II_reg-sub_N"/>
</dbReference>
<evidence type="ECO:0000256" key="8">
    <source>
        <dbReference type="RuleBase" id="RU361268"/>
    </source>
</evidence>
<dbReference type="AlphaFoldDB" id="A0A2T9YHN4"/>
<comment type="caution">
    <text evidence="9">The sequence shown here is derived from an EMBL/GenBank/DDBJ whole genome shotgun (WGS) entry which is preliminary data.</text>
</comment>
<dbReference type="FunFam" id="1.10.1820.10:FF:000005">
    <property type="entry name" value="Casein kinase II subunit beta"/>
    <property type="match status" value="1"/>
</dbReference>
<dbReference type="Gene3D" id="1.10.1820.10">
    <property type="entry name" value="protein kinase ck2 holoenzyme, chain C, domain 1"/>
    <property type="match status" value="1"/>
</dbReference>
<dbReference type="Pfam" id="PF01239">
    <property type="entry name" value="PPTA"/>
    <property type="match status" value="5"/>
</dbReference>
<evidence type="ECO:0000256" key="1">
    <source>
        <dbReference type="ARBA" id="ARBA00006734"/>
    </source>
</evidence>
<sequence>MHGRKRITQEENNSLEYKEEQAKKISQYRKALDLFSIDKTENICTEEALVHSTGILDLNPDFNTAWNYRREILLELFKLMSDNEKQAKLEQELEFINIAIKKNIKSYWMWNHRQWILTTMPSPDWQKEAQLVDLLLHIDATNFHGWDYRRYVISKMCEIVDKDEVIKKEFAYSKEKINQNFANRSAWHYRSKLLPEIIRIYQNKPLKKIVKKEIELLKKAIYSDPDDQNAWLYFDWLLQYDSEENEMKESYVNMIHELLELEPNCKYALEALIKHHVGLSNNGPVALSTNHMCMEYISRLKNIDPLRKNKYIDMENIHRRCRTGIPISSRSSPLDKNNLSQLSNFEECFMQSRPIVSKNFSTAINAIINLLRFKTGLPLAGPVSAYRDVFRLNSLIKTAKLSRFAAISLSTLDISDSNTESSEYWKSIFLTKKGNEFFCNVDEDYIMDRFNLTGIQATVPQFRAALELILDELELDGITEELYNEIHASADHLYGMIHARYVMTSQGLMKMLEKYKNNDFGFCPRIYCNGHPLLPVGLTDIPGISAVRLYCPNCEDIYIPKSPRYKYIDGAYFTTSFPHMFFLTYPAYKPPCPSKIERFVPKMFGFKLHKIAEIHRWQDKQRDQQTKLLTEKN</sequence>
<dbReference type="GO" id="GO:0005737">
    <property type="term" value="C:cytoplasm"/>
    <property type="evidence" value="ECO:0007669"/>
    <property type="project" value="TreeGrafter"/>
</dbReference>
<comment type="subunit">
    <text evidence="8">Tetramer of two alpha and two beta subunits.</text>
</comment>
<evidence type="ECO:0000256" key="4">
    <source>
        <dbReference type="ARBA" id="ARBA00022679"/>
    </source>
</evidence>
<dbReference type="SUPFAM" id="SSF48439">
    <property type="entry name" value="Protein prenylyltransferase"/>
    <property type="match status" value="1"/>
</dbReference>
<evidence type="ECO:0000256" key="3">
    <source>
        <dbReference type="ARBA" id="ARBA00022602"/>
    </source>
</evidence>
<dbReference type="InterPro" id="IPR035991">
    <property type="entry name" value="Casein_kinase_II_beta-like"/>
</dbReference>
<dbReference type="Gene3D" id="1.25.40.120">
    <property type="entry name" value="Protein prenylyltransferase"/>
    <property type="match status" value="1"/>
</dbReference>
<evidence type="ECO:0000256" key="2">
    <source>
        <dbReference type="ARBA" id="ARBA00006941"/>
    </source>
</evidence>
<evidence type="ECO:0000313" key="9">
    <source>
        <dbReference type="EMBL" id="PVU91841.1"/>
    </source>
</evidence>
<reference evidence="9 10" key="1">
    <citation type="journal article" date="2018" name="MBio">
        <title>Comparative Genomics Reveals the Core Gene Toolbox for the Fungus-Insect Symbiosis.</title>
        <authorList>
            <person name="Wang Y."/>
            <person name="Stata M."/>
            <person name="Wang W."/>
            <person name="Stajich J.E."/>
            <person name="White M.M."/>
            <person name="Moncalvo J.M."/>
        </authorList>
    </citation>
    <scope>NUCLEOTIDE SEQUENCE [LARGE SCALE GENOMIC DNA]</scope>
    <source>
        <strain evidence="9 10">SWE-8-4</strain>
    </source>
</reference>
<comment type="similarity">
    <text evidence="2 8">Belongs to the casein kinase 2 subunit beta family.</text>
</comment>
<comment type="function">
    <text evidence="6 8">Regulatory subunit of casein kinase II/CK2. As part of the kinase complex regulates the basal catalytic activity of the alpha subunit a constitutively active serine/threonine-protein kinase that phosphorylates a large number of substrates containing acidic residues C-terminal to the phosphorylated serine or threonine.</text>
</comment>
<dbReference type="GO" id="GO:0005956">
    <property type="term" value="C:protein kinase CK2 complex"/>
    <property type="evidence" value="ECO:0007669"/>
    <property type="project" value="UniProtKB-UniRule"/>
</dbReference>
<evidence type="ECO:0000256" key="5">
    <source>
        <dbReference type="ARBA" id="ARBA00022737"/>
    </source>
</evidence>
<dbReference type="PANTHER" id="PTHR11740">
    <property type="entry name" value="CASEIN KINASE II SUBUNIT BETA"/>
    <property type="match status" value="1"/>
</dbReference>
<protein>
    <recommendedName>
        <fullName evidence="8">Casein kinase II subunit beta</fullName>
        <shortName evidence="8">CK II beta</shortName>
    </recommendedName>
</protein>
<dbReference type="SUPFAM" id="SSF57798">
    <property type="entry name" value="Casein kinase II beta subunit"/>
    <property type="match status" value="1"/>
</dbReference>
<dbReference type="PROSITE" id="PS01101">
    <property type="entry name" value="CK2_BETA"/>
    <property type="match status" value="1"/>
</dbReference>
<keyword evidence="4" id="KW-0808">Transferase</keyword>
<accession>A0A2T9YHN4</accession>
<dbReference type="GO" id="GO:0006359">
    <property type="term" value="P:regulation of transcription by RNA polymerase III"/>
    <property type="evidence" value="ECO:0007669"/>
    <property type="project" value="TreeGrafter"/>
</dbReference>
<keyword evidence="10" id="KW-1185">Reference proteome</keyword>
<dbReference type="Gene3D" id="2.20.25.20">
    <property type="match status" value="1"/>
</dbReference>
<comment type="catalytic activity">
    <reaction evidence="7">
        <text>geranylgeranyl diphosphate + L-cysteinyl-[protein] = S-geranylgeranyl-L-cysteinyl-[protein] + diphosphate</text>
        <dbReference type="Rhea" id="RHEA:21240"/>
        <dbReference type="Rhea" id="RHEA-COMP:10131"/>
        <dbReference type="Rhea" id="RHEA-COMP:11537"/>
        <dbReference type="ChEBI" id="CHEBI:29950"/>
        <dbReference type="ChEBI" id="CHEBI:33019"/>
        <dbReference type="ChEBI" id="CHEBI:57533"/>
        <dbReference type="ChEBI" id="CHEBI:86021"/>
        <dbReference type="EC" id="2.5.1.60"/>
    </reaction>
</comment>
<dbReference type="PROSITE" id="PS51147">
    <property type="entry name" value="PFTA"/>
    <property type="match status" value="4"/>
</dbReference>
<keyword evidence="5" id="KW-0677">Repeat</keyword>
<comment type="similarity">
    <text evidence="1">Belongs to the protein prenyltransferase subunit alpha family.</text>
</comment>
<proteinExistence type="inferred from homology"/>
<dbReference type="SMART" id="SM01085">
    <property type="entry name" value="CK_II_beta"/>
    <property type="match status" value="1"/>
</dbReference>